<dbReference type="PANTHER" id="PTHR35394">
    <property type="entry name" value="DUF3176 DOMAIN-CONTAINING PROTEIN"/>
    <property type="match status" value="1"/>
</dbReference>
<dbReference type="InterPro" id="IPR021514">
    <property type="entry name" value="DUF3176"/>
</dbReference>
<keyword evidence="1" id="KW-0472">Membrane</keyword>
<evidence type="ECO:0000313" key="2">
    <source>
        <dbReference type="EMBL" id="KAK5951158.1"/>
    </source>
</evidence>
<comment type="caution">
    <text evidence="2">The sequence shown here is derived from an EMBL/GenBank/DDBJ whole genome shotgun (WGS) entry which is preliminary data.</text>
</comment>
<dbReference type="Proteomes" id="UP001316803">
    <property type="component" value="Unassembled WGS sequence"/>
</dbReference>
<keyword evidence="3" id="KW-1185">Reference proteome</keyword>
<dbReference type="AlphaFoldDB" id="A0AAN8EGT1"/>
<dbReference type="PANTHER" id="PTHR35394:SF5">
    <property type="entry name" value="DUF3176 DOMAIN-CONTAINING PROTEIN"/>
    <property type="match status" value="1"/>
</dbReference>
<protein>
    <submittedName>
        <fullName evidence="2">Uncharacterized protein</fullName>
    </submittedName>
</protein>
<dbReference type="Pfam" id="PF11374">
    <property type="entry name" value="DUF3176"/>
    <property type="match status" value="1"/>
</dbReference>
<sequence length="660" mass="73316">MHISEQFKGGDEGQPMKSPMVTQTLVPTVVPHHQSLFDRYTDSWCPELSALVLSSTCTIAIYAVLGAFDGKPNPSFKYGLTLNALISILATTSKVALIFAVSNALSQLKWVWFNGDNNHRLLDAELFDEASRGPLGAIKILGSSPARSPVTLLGRYIQAQFPSMEIGMQIENSTALKTAINAGFFTTKFEWEPSCSTGNCTWPDFQTITWCGRCEKDESWTQSGQCSLKLAADELSPPSFQEEILTDILVYDQYLSRNCTYKSDKSYHTNEVNNTLDFRFHYSINATGNGTERISEGLQIDWLKTRSVGLNDISWAIDQTELKANGVSYQSIDDEPIVELGFFEFELQQDLTISMSASSCYLDICHQNHNLAVENGVVKPNLLEQKRMKKSAQGINLAAFNNPEELPAIYQYMLCYQPPDQPPFNMTEHIPYKNNQTLFLAATDITPFTFCDRVGGFDSLNSGIMESYWTGNETATTSLGDTEDLAIQQEGLTAEKYWTALEDSLESDNWTATSGPHMDRLLDVGADSVINNVAASLTKILLDPQFNIDGPREVNGELGTVVTLVKVRWEWLILPAALCLGGIAFVSLAILATWRSRAPLWKSSLNALLYHGINLDESDGHAPLRTIPDMDRHAAATRAWLDITSHDRQILRTSTVKPHG</sequence>
<evidence type="ECO:0000313" key="3">
    <source>
        <dbReference type="Proteomes" id="UP001316803"/>
    </source>
</evidence>
<evidence type="ECO:0000256" key="1">
    <source>
        <dbReference type="SAM" id="Phobius"/>
    </source>
</evidence>
<accession>A0AAN8EGT1</accession>
<keyword evidence="1" id="KW-1133">Transmembrane helix</keyword>
<dbReference type="EMBL" id="JAKLMC020000022">
    <property type="protein sequence ID" value="KAK5951158.1"/>
    <property type="molecule type" value="Genomic_DNA"/>
</dbReference>
<keyword evidence="1" id="KW-0812">Transmembrane</keyword>
<feature type="transmembrane region" description="Helical" evidence="1">
    <location>
        <begin position="571"/>
        <end position="594"/>
    </location>
</feature>
<reference evidence="2 3" key="1">
    <citation type="submission" date="2022-12" db="EMBL/GenBank/DDBJ databases">
        <title>Genomic features and morphological characterization of a novel Knufia sp. strain isolated from spacecraft assembly facility.</title>
        <authorList>
            <person name="Teixeira M."/>
            <person name="Chander A.M."/>
            <person name="Stajich J.E."/>
            <person name="Venkateswaran K."/>
        </authorList>
    </citation>
    <scope>NUCLEOTIDE SEQUENCE [LARGE SCALE GENOMIC DNA]</scope>
    <source>
        <strain evidence="2 3">FJI-L2-BK-P2</strain>
    </source>
</reference>
<name>A0AAN8EGT1_9EURO</name>
<organism evidence="2 3">
    <name type="scientific">Knufia fluminis</name>
    <dbReference type="NCBI Taxonomy" id="191047"/>
    <lineage>
        <taxon>Eukaryota</taxon>
        <taxon>Fungi</taxon>
        <taxon>Dikarya</taxon>
        <taxon>Ascomycota</taxon>
        <taxon>Pezizomycotina</taxon>
        <taxon>Eurotiomycetes</taxon>
        <taxon>Chaetothyriomycetidae</taxon>
        <taxon>Chaetothyriales</taxon>
        <taxon>Trichomeriaceae</taxon>
        <taxon>Knufia</taxon>
    </lineage>
</organism>
<gene>
    <name evidence="2" type="ORF">OHC33_007911</name>
</gene>
<proteinExistence type="predicted"/>